<sequence length="200" mass="20622">MALGTATPLAVAVLPLALSTHLAPGDAALLLRVAAVLCVFPVAFALDDPAADTTATVPFPATVRRLLRLALVCVPSAMTWTTCALLLRAAMHPYDRIALPLPGLALEAAALATATILLSALGLRRSGGERGSALAAPGSVLLPLALALSPAREQLFAVPYGESWHASRWLWASALTVAAGLTAVLLQERPRLNSPVSVTT</sequence>
<keyword evidence="1" id="KW-0812">Transmembrane</keyword>
<keyword evidence="1" id="KW-1133">Transmembrane helix</keyword>
<feature type="transmembrane region" description="Helical" evidence="1">
    <location>
        <begin position="66"/>
        <end position="91"/>
    </location>
</feature>
<dbReference type="RefSeq" id="WP_190075930.1">
    <property type="nucleotide sequence ID" value="NZ_BNBM01000030.1"/>
</dbReference>
<name>A0ABV1Y689_9ACTN</name>
<organism evidence="2 3">
    <name type="scientific">Streptomyces lanatus</name>
    <dbReference type="NCBI Taxonomy" id="66900"/>
    <lineage>
        <taxon>Bacteria</taxon>
        <taxon>Bacillati</taxon>
        <taxon>Actinomycetota</taxon>
        <taxon>Actinomycetes</taxon>
        <taxon>Kitasatosporales</taxon>
        <taxon>Streptomycetaceae</taxon>
        <taxon>Streptomyces</taxon>
    </lineage>
</organism>
<reference evidence="2 3" key="1">
    <citation type="submission" date="2024-06" db="EMBL/GenBank/DDBJ databases">
        <title>The Natural Products Discovery Center: Release of the First 8490 Sequenced Strains for Exploring Actinobacteria Biosynthetic Diversity.</title>
        <authorList>
            <person name="Kalkreuter E."/>
            <person name="Kautsar S.A."/>
            <person name="Yang D."/>
            <person name="Bader C.D."/>
            <person name="Teijaro C.N."/>
            <person name="Fluegel L."/>
            <person name="Davis C.M."/>
            <person name="Simpson J.R."/>
            <person name="Lauterbach L."/>
            <person name="Steele A.D."/>
            <person name="Gui C."/>
            <person name="Meng S."/>
            <person name="Li G."/>
            <person name="Viehrig K."/>
            <person name="Ye F."/>
            <person name="Su P."/>
            <person name="Kiefer A.F."/>
            <person name="Nichols A."/>
            <person name="Cepeda A.J."/>
            <person name="Yan W."/>
            <person name="Fan B."/>
            <person name="Jiang Y."/>
            <person name="Adhikari A."/>
            <person name="Zheng C.-J."/>
            <person name="Schuster L."/>
            <person name="Cowan T.M."/>
            <person name="Smanski M.J."/>
            <person name="Chevrette M.G."/>
            <person name="De Carvalho L.P.S."/>
            <person name="Shen B."/>
        </authorList>
    </citation>
    <scope>NUCLEOTIDE SEQUENCE [LARGE SCALE GENOMIC DNA]</scope>
    <source>
        <strain evidence="2 3">NPDC000155</strain>
    </source>
</reference>
<dbReference type="Proteomes" id="UP001486207">
    <property type="component" value="Unassembled WGS sequence"/>
</dbReference>
<evidence type="ECO:0000313" key="3">
    <source>
        <dbReference type="Proteomes" id="UP001486207"/>
    </source>
</evidence>
<feature type="transmembrane region" description="Helical" evidence="1">
    <location>
        <begin position="169"/>
        <end position="186"/>
    </location>
</feature>
<evidence type="ECO:0000313" key="2">
    <source>
        <dbReference type="EMBL" id="MER7379379.1"/>
    </source>
</evidence>
<protein>
    <recommendedName>
        <fullName evidence="4">ABC transporter</fullName>
    </recommendedName>
</protein>
<evidence type="ECO:0008006" key="4">
    <source>
        <dbReference type="Google" id="ProtNLM"/>
    </source>
</evidence>
<gene>
    <name evidence="2" type="ORF">ABT384_43030</name>
</gene>
<accession>A0ABV1Y689</accession>
<comment type="caution">
    <text evidence="2">The sequence shown here is derived from an EMBL/GenBank/DDBJ whole genome shotgun (WGS) entry which is preliminary data.</text>
</comment>
<dbReference type="EMBL" id="JBEPFB010000032">
    <property type="protein sequence ID" value="MER7379379.1"/>
    <property type="molecule type" value="Genomic_DNA"/>
</dbReference>
<feature type="transmembrane region" description="Helical" evidence="1">
    <location>
        <begin position="29"/>
        <end position="46"/>
    </location>
</feature>
<feature type="transmembrane region" description="Helical" evidence="1">
    <location>
        <begin position="133"/>
        <end position="149"/>
    </location>
</feature>
<feature type="transmembrane region" description="Helical" evidence="1">
    <location>
        <begin position="97"/>
        <end position="121"/>
    </location>
</feature>
<evidence type="ECO:0000256" key="1">
    <source>
        <dbReference type="SAM" id="Phobius"/>
    </source>
</evidence>
<keyword evidence="3" id="KW-1185">Reference proteome</keyword>
<proteinExistence type="predicted"/>
<keyword evidence="1" id="KW-0472">Membrane</keyword>